<keyword evidence="1" id="KW-0812">Transmembrane</keyword>
<dbReference type="SUPFAM" id="SSF141868">
    <property type="entry name" value="EAL domain-like"/>
    <property type="match status" value="1"/>
</dbReference>
<dbReference type="PROSITE" id="PS50883">
    <property type="entry name" value="EAL"/>
    <property type="match status" value="1"/>
</dbReference>
<dbReference type="InterPro" id="IPR035919">
    <property type="entry name" value="EAL_sf"/>
</dbReference>
<dbReference type="InterPro" id="IPR029787">
    <property type="entry name" value="Nucleotide_cyclase"/>
</dbReference>
<dbReference type="Gene3D" id="3.20.20.450">
    <property type="entry name" value="EAL domain"/>
    <property type="match status" value="1"/>
</dbReference>
<feature type="transmembrane region" description="Helical" evidence="1">
    <location>
        <begin position="20"/>
        <end position="38"/>
    </location>
</feature>
<dbReference type="InterPro" id="IPR000160">
    <property type="entry name" value="GGDEF_dom"/>
</dbReference>
<reference evidence="4 5" key="1">
    <citation type="submission" date="2017-11" db="EMBL/GenBank/DDBJ databases">
        <title>Draft genome sequence of Rhizobiales bacterium SY3-13.</title>
        <authorList>
            <person name="Sun C."/>
        </authorList>
    </citation>
    <scope>NUCLEOTIDE SEQUENCE [LARGE SCALE GENOMIC DNA]</scope>
    <source>
        <strain evidence="4 5">SY3-13</strain>
    </source>
</reference>
<name>A0A2M9G4Y6_9PROT</name>
<organism evidence="4 5">
    <name type="scientific">Minwuia thermotolerans</name>
    <dbReference type="NCBI Taxonomy" id="2056226"/>
    <lineage>
        <taxon>Bacteria</taxon>
        <taxon>Pseudomonadati</taxon>
        <taxon>Pseudomonadota</taxon>
        <taxon>Alphaproteobacteria</taxon>
        <taxon>Minwuiales</taxon>
        <taxon>Minwuiaceae</taxon>
        <taxon>Minwuia</taxon>
    </lineage>
</organism>
<dbReference type="GO" id="GO:0071111">
    <property type="term" value="F:cyclic-guanylate-specific phosphodiesterase activity"/>
    <property type="evidence" value="ECO:0007669"/>
    <property type="project" value="InterPro"/>
</dbReference>
<evidence type="ECO:0008006" key="6">
    <source>
        <dbReference type="Google" id="ProtNLM"/>
    </source>
</evidence>
<dbReference type="Pfam" id="PF00563">
    <property type="entry name" value="EAL"/>
    <property type="match status" value="1"/>
</dbReference>
<dbReference type="OrthoDB" id="7251575at2"/>
<dbReference type="Pfam" id="PF00990">
    <property type="entry name" value="GGDEF"/>
    <property type="match status" value="1"/>
</dbReference>
<evidence type="ECO:0000256" key="1">
    <source>
        <dbReference type="SAM" id="Phobius"/>
    </source>
</evidence>
<dbReference type="PANTHER" id="PTHR33121">
    <property type="entry name" value="CYCLIC DI-GMP PHOSPHODIESTERASE PDEF"/>
    <property type="match status" value="1"/>
</dbReference>
<accession>A0A2M9G4Y6</accession>
<keyword evidence="1" id="KW-0472">Membrane</keyword>
<evidence type="ECO:0000313" key="5">
    <source>
        <dbReference type="Proteomes" id="UP000229498"/>
    </source>
</evidence>
<dbReference type="InterPro" id="IPR050706">
    <property type="entry name" value="Cyclic-di-GMP_PDE-like"/>
</dbReference>
<evidence type="ECO:0000259" key="2">
    <source>
        <dbReference type="PROSITE" id="PS50883"/>
    </source>
</evidence>
<comment type="caution">
    <text evidence="4">The sequence shown here is derived from an EMBL/GenBank/DDBJ whole genome shotgun (WGS) entry which is preliminary data.</text>
</comment>
<protein>
    <recommendedName>
        <fullName evidence="6">GGDEF domain-containing protein</fullName>
    </recommendedName>
</protein>
<dbReference type="EMBL" id="PHIG01000018">
    <property type="protein sequence ID" value="PJK30771.1"/>
    <property type="molecule type" value="Genomic_DNA"/>
</dbReference>
<keyword evidence="5" id="KW-1185">Reference proteome</keyword>
<evidence type="ECO:0000313" key="4">
    <source>
        <dbReference type="EMBL" id="PJK30771.1"/>
    </source>
</evidence>
<sequence>MSYRVASAFEAIRLFRRHWVAIPLIILTFAGAWLLVHADGGTKYVHLHVIYFPILLAAFRYDELGGFVAGLVGMILMGPLMPLDVATGEMQPASNWLFRGVYLCAIGVVIGLLNRIVLRGREERFRLANYDASTELPLAGPLRRHIAQTLEAEGGSSGQHAVIHLSLTNGDDIHSSFGVDAYETLMRSCARRIAGALPDDGFLARGGQARFLCFLINTPETDAVAVGQDLRSALRDPLDMGGLPALVDCEIGIATYPDHGDEPEELLRASFAAIARAGQAPNRSVHLFDSGQDGAQRDNLRLLSDLRGAIDGRLLVFHAQPKFAVDGSLRGAELLVRWAHPENGFISPARFIPLAEKSRLIFDLTRFGFETAKRHVLEVRGFAPQSALRFSVNVSGSDVTDPRFPDMLREAFGDDPADLALLELEITETAIIEDLERLVPVLERVRETGVRIAIDDFGTGYSSLVYLKRIPADTLKIDQSFVRDVMSSERDAILVRRTIQIGKDLGMDIVAEGVETQEIADWLVANGCDRLQGYFFSRPLPPPQWRDLAMARLGGPPPFPASK</sequence>
<proteinExistence type="predicted"/>
<dbReference type="AlphaFoldDB" id="A0A2M9G4Y6"/>
<dbReference type="CDD" id="cd01948">
    <property type="entry name" value="EAL"/>
    <property type="match status" value="1"/>
</dbReference>
<feature type="transmembrane region" description="Helical" evidence="1">
    <location>
        <begin position="96"/>
        <end position="118"/>
    </location>
</feature>
<feature type="domain" description="GGDEF" evidence="3">
    <location>
        <begin position="158"/>
        <end position="290"/>
    </location>
</feature>
<dbReference type="SUPFAM" id="SSF55073">
    <property type="entry name" value="Nucleotide cyclase"/>
    <property type="match status" value="1"/>
</dbReference>
<dbReference type="Proteomes" id="UP000229498">
    <property type="component" value="Unassembled WGS sequence"/>
</dbReference>
<dbReference type="Gene3D" id="3.30.70.270">
    <property type="match status" value="1"/>
</dbReference>
<keyword evidence="1" id="KW-1133">Transmembrane helix</keyword>
<gene>
    <name evidence="4" type="ORF">CVT23_05225</name>
</gene>
<feature type="transmembrane region" description="Helical" evidence="1">
    <location>
        <begin position="50"/>
        <end position="76"/>
    </location>
</feature>
<dbReference type="PANTHER" id="PTHR33121:SF70">
    <property type="entry name" value="SIGNALING PROTEIN YKOW"/>
    <property type="match status" value="1"/>
</dbReference>
<feature type="domain" description="EAL" evidence="2">
    <location>
        <begin position="299"/>
        <end position="553"/>
    </location>
</feature>
<evidence type="ECO:0000259" key="3">
    <source>
        <dbReference type="PROSITE" id="PS50887"/>
    </source>
</evidence>
<dbReference type="InterPro" id="IPR043128">
    <property type="entry name" value="Rev_trsase/Diguanyl_cyclase"/>
</dbReference>
<dbReference type="SMART" id="SM00267">
    <property type="entry name" value="GGDEF"/>
    <property type="match status" value="1"/>
</dbReference>
<dbReference type="PROSITE" id="PS50887">
    <property type="entry name" value="GGDEF"/>
    <property type="match status" value="1"/>
</dbReference>
<dbReference type="RefSeq" id="WP_109794243.1">
    <property type="nucleotide sequence ID" value="NZ_PHIG01000018.1"/>
</dbReference>
<dbReference type="InterPro" id="IPR001633">
    <property type="entry name" value="EAL_dom"/>
</dbReference>
<dbReference type="SMART" id="SM00052">
    <property type="entry name" value="EAL"/>
    <property type="match status" value="1"/>
</dbReference>